<dbReference type="Proteomes" id="UP000266327">
    <property type="component" value="Unassembled WGS sequence"/>
</dbReference>
<evidence type="ECO:0000313" key="2">
    <source>
        <dbReference type="EMBL" id="RJG00288.1"/>
    </source>
</evidence>
<keyword evidence="3" id="KW-1185">Reference proteome</keyword>
<dbReference type="GO" id="GO:0009307">
    <property type="term" value="P:DNA restriction-modification system"/>
    <property type="evidence" value="ECO:0007669"/>
    <property type="project" value="InterPro"/>
</dbReference>
<name>A0A3A3FVR3_9BURK</name>
<dbReference type="GO" id="GO:0004519">
    <property type="term" value="F:endonuclease activity"/>
    <property type="evidence" value="ECO:0007669"/>
    <property type="project" value="InterPro"/>
</dbReference>
<comment type="caution">
    <text evidence="2">The sequence shown here is derived from an EMBL/GenBank/DDBJ whole genome shotgun (WGS) entry which is preliminary data.</text>
</comment>
<protein>
    <recommendedName>
        <fullName evidence="1">Restriction endonuclease type IV Mrr domain-containing protein</fullName>
    </recommendedName>
</protein>
<organism evidence="2 3">
    <name type="scientific">Noviherbaspirillum sedimenti</name>
    <dbReference type="NCBI Taxonomy" id="2320865"/>
    <lineage>
        <taxon>Bacteria</taxon>
        <taxon>Pseudomonadati</taxon>
        <taxon>Pseudomonadota</taxon>
        <taxon>Betaproteobacteria</taxon>
        <taxon>Burkholderiales</taxon>
        <taxon>Oxalobacteraceae</taxon>
        <taxon>Noviherbaspirillum</taxon>
    </lineage>
</organism>
<dbReference type="InterPro" id="IPR011335">
    <property type="entry name" value="Restrct_endonuc-II-like"/>
</dbReference>
<dbReference type="InterPro" id="IPR007560">
    <property type="entry name" value="Restrct_endonuc_IV_Mrr"/>
</dbReference>
<dbReference type="GO" id="GO:0003677">
    <property type="term" value="F:DNA binding"/>
    <property type="evidence" value="ECO:0007669"/>
    <property type="project" value="InterPro"/>
</dbReference>
<sequence length="391" mass="44000">MPMNQNKEIISQIAGIENWSEFEEFVKDLYAQNDGTIHVERNYKAKGASGRNREVDVIVKFGFNPHIIALGIECKYWSQKVDGDIIDVAYAKKEDLKLDKYAVITTVGFEAGAELYAKSKGIDLFIIRPSEDDDFGYTGRIIKFKMYMQGSRPICIKFNASIIAEQGHEADASAYVQSKLSNIVLSEKDADLDSTINLYRYTVETTPDGITSYTRGNYVNNLAKLILETWRTQNSNFWNKQPSSFAQKIRFEKPTAIFFPNRIVVSVNEIDFTMQYIKSESEFEIDRGRQYPMILENVIENAVTPLSASPPSTPAKFMMCESSPKREINLADKPDDAVGRDGVTIHIQCSAPMSISDSDQTSIYYKLVSNENGIAWAPINATNPNSDIGET</sequence>
<evidence type="ECO:0000259" key="1">
    <source>
        <dbReference type="Pfam" id="PF04471"/>
    </source>
</evidence>
<dbReference type="EMBL" id="QYUQ01000002">
    <property type="protein sequence ID" value="RJG00288.1"/>
    <property type="molecule type" value="Genomic_DNA"/>
</dbReference>
<dbReference type="Gene3D" id="3.40.1350.10">
    <property type="match status" value="1"/>
</dbReference>
<reference evidence="3" key="1">
    <citation type="submission" date="2018-09" db="EMBL/GenBank/DDBJ databases">
        <authorList>
            <person name="Zhu H."/>
        </authorList>
    </citation>
    <scope>NUCLEOTIDE SEQUENCE [LARGE SCALE GENOMIC DNA]</scope>
    <source>
        <strain evidence="3">K1S02-23</strain>
    </source>
</reference>
<dbReference type="AlphaFoldDB" id="A0A3A3FVR3"/>
<evidence type="ECO:0000313" key="3">
    <source>
        <dbReference type="Proteomes" id="UP000266327"/>
    </source>
</evidence>
<gene>
    <name evidence="2" type="ORF">D3878_00780</name>
</gene>
<accession>A0A3A3FVR3</accession>
<dbReference type="Pfam" id="PF04471">
    <property type="entry name" value="Mrr_cat"/>
    <property type="match status" value="1"/>
</dbReference>
<proteinExistence type="predicted"/>
<feature type="domain" description="Restriction endonuclease type IV Mrr" evidence="1">
    <location>
        <begin position="18"/>
        <end position="125"/>
    </location>
</feature>
<dbReference type="InterPro" id="IPR011856">
    <property type="entry name" value="tRNA_endonuc-like_dom_sf"/>
</dbReference>
<dbReference type="SUPFAM" id="SSF52980">
    <property type="entry name" value="Restriction endonuclease-like"/>
    <property type="match status" value="1"/>
</dbReference>